<dbReference type="AlphaFoldDB" id="A0A238XWM2"/>
<keyword evidence="1" id="KW-0732">Signal</keyword>
<evidence type="ECO:0000256" key="1">
    <source>
        <dbReference type="SAM" id="SignalP"/>
    </source>
</evidence>
<organism evidence="2 3">
    <name type="scientific">Lutibacter agarilyticus</name>
    <dbReference type="NCBI Taxonomy" id="1109740"/>
    <lineage>
        <taxon>Bacteria</taxon>
        <taxon>Pseudomonadati</taxon>
        <taxon>Bacteroidota</taxon>
        <taxon>Flavobacteriia</taxon>
        <taxon>Flavobacteriales</taxon>
        <taxon>Flavobacteriaceae</taxon>
        <taxon>Lutibacter</taxon>
    </lineage>
</organism>
<feature type="chain" id="PRO_5012466855" description="Beta/Gamma crystallin" evidence="1">
    <location>
        <begin position="21"/>
        <end position="141"/>
    </location>
</feature>
<reference evidence="2 3" key="1">
    <citation type="submission" date="2017-06" db="EMBL/GenBank/DDBJ databases">
        <authorList>
            <person name="Kim H.J."/>
            <person name="Triplett B.A."/>
        </authorList>
    </citation>
    <scope>NUCLEOTIDE SEQUENCE [LARGE SCALE GENOMIC DNA]</scope>
    <source>
        <strain evidence="2 3">DSM 29150</strain>
    </source>
</reference>
<dbReference type="EMBL" id="FZNT01000007">
    <property type="protein sequence ID" value="SNR63090.1"/>
    <property type="molecule type" value="Genomic_DNA"/>
</dbReference>
<dbReference type="OrthoDB" id="680248at2"/>
<accession>A0A238XWM2</accession>
<keyword evidence="3" id="KW-1185">Reference proteome</keyword>
<proteinExistence type="predicted"/>
<dbReference type="RefSeq" id="WP_089382094.1">
    <property type="nucleotide sequence ID" value="NZ_FZNT01000007.1"/>
</dbReference>
<evidence type="ECO:0000313" key="2">
    <source>
        <dbReference type="EMBL" id="SNR63090.1"/>
    </source>
</evidence>
<evidence type="ECO:0000313" key="3">
    <source>
        <dbReference type="Proteomes" id="UP000198384"/>
    </source>
</evidence>
<sequence length="141" mass="15762">MKKLLLITVLFLMVSFNSFAQEKETKVVKISGTEVAKTRGENPNIKTDFVCDAPDVEAPKPPATRGSVCTINFDNYTGYDIKVYVDGDFKGWVSPWDEGAVTVYSGYTTVYCITAGGSYEWSAKGDCDSYFNYELRKENSR</sequence>
<dbReference type="Proteomes" id="UP000198384">
    <property type="component" value="Unassembled WGS sequence"/>
</dbReference>
<feature type="signal peptide" evidence="1">
    <location>
        <begin position="1"/>
        <end position="20"/>
    </location>
</feature>
<gene>
    <name evidence="2" type="ORF">SAMN06265371_107101</name>
</gene>
<protein>
    <recommendedName>
        <fullName evidence="4">Beta/Gamma crystallin</fullName>
    </recommendedName>
</protein>
<evidence type="ECO:0008006" key="4">
    <source>
        <dbReference type="Google" id="ProtNLM"/>
    </source>
</evidence>
<name>A0A238XWM2_9FLAO</name>